<dbReference type="AlphaFoldDB" id="A0A195FCJ8"/>
<feature type="transmembrane region" description="Helical" evidence="6">
    <location>
        <begin position="511"/>
        <end position="531"/>
    </location>
</feature>
<keyword evidence="5" id="KW-0325">Glycoprotein</keyword>
<evidence type="ECO:0000256" key="5">
    <source>
        <dbReference type="ARBA" id="ARBA00023180"/>
    </source>
</evidence>
<dbReference type="InterPro" id="IPR036259">
    <property type="entry name" value="MFS_trans_sf"/>
</dbReference>
<dbReference type="Pfam" id="PF00083">
    <property type="entry name" value="Sugar_tr"/>
    <property type="match status" value="2"/>
</dbReference>
<evidence type="ECO:0000256" key="2">
    <source>
        <dbReference type="ARBA" id="ARBA00022692"/>
    </source>
</evidence>
<dbReference type="EMBL" id="KQ981677">
    <property type="protein sequence ID" value="KYN38133.1"/>
    <property type="molecule type" value="Genomic_DNA"/>
</dbReference>
<dbReference type="InterPro" id="IPR005829">
    <property type="entry name" value="Sugar_transporter_CS"/>
</dbReference>
<feature type="transmembrane region" description="Helical" evidence="6">
    <location>
        <begin position="60"/>
        <end position="80"/>
    </location>
</feature>
<protein>
    <submittedName>
        <fullName evidence="8">Glucose transporter type 3</fullName>
    </submittedName>
</protein>
<evidence type="ECO:0000256" key="1">
    <source>
        <dbReference type="ARBA" id="ARBA00004141"/>
    </source>
</evidence>
<feature type="transmembrane region" description="Helical" evidence="6">
    <location>
        <begin position="479"/>
        <end position="499"/>
    </location>
</feature>
<dbReference type="InterPro" id="IPR020846">
    <property type="entry name" value="MFS_dom"/>
</dbReference>
<dbReference type="GO" id="GO:0022857">
    <property type="term" value="F:transmembrane transporter activity"/>
    <property type="evidence" value="ECO:0007669"/>
    <property type="project" value="InterPro"/>
</dbReference>
<feature type="transmembrane region" description="Helical" evidence="6">
    <location>
        <begin position="87"/>
        <end position="104"/>
    </location>
</feature>
<evidence type="ECO:0000256" key="3">
    <source>
        <dbReference type="ARBA" id="ARBA00022989"/>
    </source>
</evidence>
<comment type="subcellular location">
    <subcellularLocation>
        <location evidence="1">Membrane</location>
        <topology evidence="1">Multi-pass membrane protein</topology>
    </subcellularLocation>
</comment>
<organism evidence="8 9">
    <name type="scientific">Trachymyrmex septentrionalis</name>
    <dbReference type="NCBI Taxonomy" id="34720"/>
    <lineage>
        <taxon>Eukaryota</taxon>
        <taxon>Metazoa</taxon>
        <taxon>Ecdysozoa</taxon>
        <taxon>Arthropoda</taxon>
        <taxon>Hexapoda</taxon>
        <taxon>Insecta</taxon>
        <taxon>Pterygota</taxon>
        <taxon>Neoptera</taxon>
        <taxon>Endopterygota</taxon>
        <taxon>Hymenoptera</taxon>
        <taxon>Apocrita</taxon>
        <taxon>Aculeata</taxon>
        <taxon>Formicoidea</taxon>
        <taxon>Formicidae</taxon>
        <taxon>Myrmicinae</taxon>
        <taxon>Trachymyrmex</taxon>
    </lineage>
</organism>
<dbReference type="PRINTS" id="PR00171">
    <property type="entry name" value="SUGRTRNSPORT"/>
</dbReference>
<feature type="transmembrane region" description="Helical" evidence="6">
    <location>
        <begin position="176"/>
        <end position="196"/>
    </location>
</feature>
<dbReference type="InterPro" id="IPR003663">
    <property type="entry name" value="Sugar/inositol_transpt"/>
</dbReference>
<proteinExistence type="predicted"/>
<dbReference type="PROSITE" id="PS00217">
    <property type="entry name" value="SUGAR_TRANSPORT_2"/>
    <property type="match status" value="1"/>
</dbReference>
<gene>
    <name evidence="8" type="ORF">ALC56_07534</name>
</gene>
<dbReference type="InterPro" id="IPR050549">
    <property type="entry name" value="MFS_Trehalose_Transporter"/>
</dbReference>
<evidence type="ECO:0000256" key="6">
    <source>
        <dbReference type="SAM" id="Phobius"/>
    </source>
</evidence>
<name>A0A195FCJ8_9HYME</name>
<dbReference type="SUPFAM" id="SSF103473">
    <property type="entry name" value="MFS general substrate transporter"/>
    <property type="match status" value="2"/>
</dbReference>
<dbReference type="STRING" id="34720.A0A195FCJ8"/>
<feature type="domain" description="Major facilitator superfamily (MFS) profile" evidence="7">
    <location>
        <begin position="23"/>
        <end position="565"/>
    </location>
</feature>
<dbReference type="Gene3D" id="1.20.1250.20">
    <property type="entry name" value="MFS general substrate transporter like domains"/>
    <property type="match status" value="2"/>
</dbReference>
<feature type="transmembrane region" description="Helical" evidence="6">
    <location>
        <begin position="21"/>
        <end position="40"/>
    </location>
</feature>
<evidence type="ECO:0000313" key="8">
    <source>
        <dbReference type="EMBL" id="KYN38133.1"/>
    </source>
</evidence>
<dbReference type="PANTHER" id="PTHR48021">
    <property type="match status" value="1"/>
</dbReference>
<keyword evidence="8" id="KW-0813">Transport</keyword>
<dbReference type="PANTHER" id="PTHR48021:SF1">
    <property type="entry name" value="GH07001P-RELATED"/>
    <property type="match status" value="1"/>
</dbReference>
<keyword evidence="3 6" id="KW-1133">Transmembrane helix</keyword>
<accession>A0A195FCJ8</accession>
<dbReference type="PROSITE" id="PS50850">
    <property type="entry name" value="MFS"/>
    <property type="match status" value="1"/>
</dbReference>
<sequence length="589" mass="66230">MTSTLVSEVNDDGRIYRLNQHVAAFISSLGGFALGVTMGWNSSAGEILRNILNANSTEIGIIGGTLNVGACIGVMFIFFFIKYFSRITAMSLTMPVFIVGWTFICCAGQKISLLIIGRFVCGMSGGAFCILTPIYIAEIADQNSRERLLIYFHLLINCGIMYAFVIAHVLNEYDTIWRYSFICAATCFVIALVNLLPESPFYHLTKNNEIKAKDSLKWFRGQTYDDIEIKELKYLVSHLGKWILSGPIASFPTTESISALAHHGVIIETLDRDLRRFWEVEKVPQKAPRSPEEWKTFVSNRVSAVQSLLPGVPWHHVPTHTNPADCASRGLAELFKEHALWISRYSSWPKLLRITAYLYHFLSSTGVDYVVLIAVRILPIEGINTSDAYSPPLRRVLVISSLRLVIIVNLTINGDEDEFLPGILKARAISDEDTETLREDETLVIVSVQFSEGTFGWFYKLRDQDPEYDDLYFWMPPTWTTLFFAAFNIGVGPISWALLGDVFPMQIRETAVACAAAFNWALSLIAAMTFGEMLSILGISKTLWLFAGFCWIAGVLCAIFVKDTRDYSLAKIQKSFNLEDEQIEMNSME</sequence>
<feature type="transmembrane region" description="Helical" evidence="6">
    <location>
        <begin position="116"/>
        <end position="136"/>
    </location>
</feature>
<feature type="transmembrane region" description="Helical" evidence="6">
    <location>
        <begin position="148"/>
        <end position="170"/>
    </location>
</feature>
<dbReference type="InterPro" id="IPR005828">
    <property type="entry name" value="MFS_sugar_transport-like"/>
</dbReference>
<keyword evidence="2 6" id="KW-0812">Transmembrane</keyword>
<keyword evidence="4 6" id="KW-0472">Membrane</keyword>
<evidence type="ECO:0000259" key="7">
    <source>
        <dbReference type="PROSITE" id="PS50850"/>
    </source>
</evidence>
<dbReference type="Proteomes" id="UP000078541">
    <property type="component" value="Unassembled WGS sequence"/>
</dbReference>
<evidence type="ECO:0000256" key="4">
    <source>
        <dbReference type="ARBA" id="ARBA00023136"/>
    </source>
</evidence>
<keyword evidence="8" id="KW-0762">Sugar transport</keyword>
<evidence type="ECO:0000313" key="9">
    <source>
        <dbReference type="Proteomes" id="UP000078541"/>
    </source>
</evidence>
<dbReference type="GO" id="GO:0016020">
    <property type="term" value="C:membrane"/>
    <property type="evidence" value="ECO:0007669"/>
    <property type="project" value="UniProtKB-SubCell"/>
</dbReference>
<feature type="transmembrane region" description="Helical" evidence="6">
    <location>
        <begin position="543"/>
        <end position="561"/>
    </location>
</feature>
<keyword evidence="9" id="KW-1185">Reference proteome</keyword>
<reference evidence="8 9" key="1">
    <citation type="submission" date="2016-03" db="EMBL/GenBank/DDBJ databases">
        <title>Trachymyrmex septentrionalis WGS genome.</title>
        <authorList>
            <person name="Nygaard S."/>
            <person name="Hu H."/>
            <person name="Boomsma J."/>
            <person name="Zhang G."/>
        </authorList>
    </citation>
    <scope>NUCLEOTIDE SEQUENCE [LARGE SCALE GENOMIC DNA]</scope>
    <source>
        <strain evidence="8">Tsep2-gDNA-1</strain>
        <tissue evidence="8">Whole body</tissue>
    </source>
</reference>